<protein>
    <submittedName>
        <fullName evidence="2">Uncharacterized protein</fullName>
    </submittedName>
</protein>
<evidence type="ECO:0000313" key="2">
    <source>
        <dbReference type="EMBL" id="QDT54827.1"/>
    </source>
</evidence>
<keyword evidence="3" id="KW-1185">Reference proteome</keyword>
<sequence precursor="true">MRTTQTSPCCAAVAAIALLVHGPIALAQTAEPTAAATPAPPAAAESAPVVRPAEPPWELRPYKVAVEVTLASSPHLPHSLRQQFVAGLQSRLADDLGAMWNLTLVEASPAASMPVSRLVEQTAESARAQWLDHPAEKVLSLSVGNDRGEWSFAAREWDRASETLGPTSNGSAIDDRLAVGAAAAVVKAAFRALVQVDSAKGREVVVRLRAGELTPPDTSAAPLSPGNFLRPFVRAMNRKGELQKVQAVPWTLLRVETIDRSRADMLAFSVFPAPVAATKKRLESLAIEVRPTHPETVLQIVPRTSKGNPVAAARVEIVDRLSAPNDPEVDRTLLRTDREGRVTVPADPTPQVRYAIVHSGTGILARVPFCPGVDPVLVVEVNDDGPRLSAEGEVSLLEADLIELVARRKVLLLRAEAASKAGKVGEVRSLVAELKSLLTQPQFQQRIDLSRTTAVEGAREKKDQVAEARIRKMYAALGEASKTHLDDEKFQEVLKDLQDVAAIRAPDSGAPARKR</sequence>
<evidence type="ECO:0000256" key="1">
    <source>
        <dbReference type="SAM" id="SignalP"/>
    </source>
</evidence>
<dbReference type="KEGG" id="ccos:Pan44_28650"/>
<dbReference type="AlphaFoldDB" id="A0A517SFE8"/>
<feature type="signal peptide" evidence="1">
    <location>
        <begin position="1"/>
        <end position="27"/>
    </location>
</feature>
<dbReference type="Proteomes" id="UP000315700">
    <property type="component" value="Chromosome"/>
</dbReference>
<proteinExistence type="predicted"/>
<organism evidence="2 3">
    <name type="scientific">Caulifigura coniformis</name>
    <dbReference type="NCBI Taxonomy" id="2527983"/>
    <lineage>
        <taxon>Bacteria</taxon>
        <taxon>Pseudomonadati</taxon>
        <taxon>Planctomycetota</taxon>
        <taxon>Planctomycetia</taxon>
        <taxon>Planctomycetales</taxon>
        <taxon>Planctomycetaceae</taxon>
        <taxon>Caulifigura</taxon>
    </lineage>
</organism>
<feature type="chain" id="PRO_5022194226" evidence="1">
    <location>
        <begin position="28"/>
        <end position="515"/>
    </location>
</feature>
<gene>
    <name evidence="2" type="ORF">Pan44_28650</name>
</gene>
<reference evidence="2 3" key="1">
    <citation type="submission" date="2019-02" db="EMBL/GenBank/DDBJ databases">
        <title>Deep-cultivation of Planctomycetes and their phenomic and genomic characterization uncovers novel biology.</title>
        <authorList>
            <person name="Wiegand S."/>
            <person name="Jogler M."/>
            <person name="Boedeker C."/>
            <person name="Pinto D."/>
            <person name="Vollmers J."/>
            <person name="Rivas-Marin E."/>
            <person name="Kohn T."/>
            <person name="Peeters S.H."/>
            <person name="Heuer A."/>
            <person name="Rast P."/>
            <person name="Oberbeckmann S."/>
            <person name="Bunk B."/>
            <person name="Jeske O."/>
            <person name="Meyerdierks A."/>
            <person name="Storesund J.E."/>
            <person name="Kallscheuer N."/>
            <person name="Luecker S."/>
            <person name="Lage O.M."/>
            <person name="Pohl T."/>
            <person name="Merkel B.J."/>
            <person name="Hornburger P."/>
            <person name="Mueller R.-W."/>
            <person name="Bruemmer F."/>
            <person name="Labrenz M."/>
            <person name="Spormann A.M."/>
            <person name="Op den Camp H."/>
            <person name="Overmann J."/>
            <person name="Amann R."/>
            <person name="Jetten M.S.M."/>
            <person name="Mascher T."/>
            <person name="Medema M.H."/>
            <person name="Devos D.P."/>
            <person name="Kaster A.-K."/>
            <person name="Ovreas L."/>
            <person name="Rohde M."/>
            <person name="Galperin M.Y."/>
            <person name="Jogler C."/>
        </authorList>
    </citation>
    <scope>NUCLEOTIDE SEQUENCE [LARGE SCALE GENOMIC DNA]</scope>
    <source>
        <strain evidence="2 3">Pan44</strain>
    </source>
</reference>
<dbReference type="OrthoDB" id="240747at2"/>
<dbReference type="EMBL" id="CP036271">
    <property type="protein sequence ID" value="QDT54827.1"/>
    <property type="molecule type" value="Genomic_DNA"/>
</dbReference>
<keyword evidence="1" id="KW-0732">Signal</keyword>
<dbReference type="RefSeq" id="WP_145030649.1">
    <property type="nucleotide sequence ID" value="NZ_CP036271.1"/>
</dbReference>
<accession>A0A517SFE8</accession>
<evidence type="ECO:0000313" key="3">
    <source>
        <dbReference type="Proteomes" id="UP000315700"/>
    </source>
</evidence>
<name>A0A517SFE8_9PLAN</name>
<dbReference type="InParanoid" id="A0A517SFE8"/>